<feature type="compositionally biased region" description="Low complexity" evidence="1">
    <location>
        <begin position="251"/>
        <end position="271"/>
    </location>
</feature>
<sequence length="1249" mass="123432">MPPRIPPVAQHLENPYDLSSTPQEQLGAGGFACRAGVASAFALISLGGVAHAASSEEVDLRDQTGDLAFTPSVIDAGGAGFDAFPDGPSDLTFDYDPFPSALYAEDEVPWPELSEPLPAPAEQEVPTPDTAVLVADSTAPAGNTGALTTTDSPVDPTPVEVVSESSVGDVGGGDGSAVVFGVADEVRLDPFAPTAQDAAAAADLQAALAAGPVGFAEGSFSSELPPSPVFEVAADIFTGSTDGPGVTGDTAPSVEAPVASPPSADVAAPLDPFVPGAAGEPPTRPTTGGSGADGDTGISATGSTPPAPAQMDPSRPATPTSSGTSGTGTSGSATAGTATTSTGTTGTGSSGTVTTGTGTSGTATTGREDDPTAPWDAATGTSTFPANGVGDSLRGTFDVGEGTTPSPIPTPAAGSSAVPSTNGNGGPGPVLSPDALPYVFALSPLSVGINAYENGTVIGAKRAAQLRAAGAPAAVVAAAMNPLNNVREAATTLPRASVVDATLQNLPIDLPSTGNDDLDSLLQSGISGGVGAGTNMAAQYIQGVLPEMQRRNTEFYLSARSGTNVTVPTPRPITLALPARPLPYAAAPIAINTAVIVDREVRDHFDICQPSSSDTSNLNTYCDIAFRSVAKGVGLQAAFAGDSLADQWALARRLSPGRALRETAPLVGTMAAQNAIAELLVVDPVVDDPLFQGLRNTAQTLSDVGTGANYVVNAPTDSTDGAGVNLTRGYANAALAVGMPAVEAVTNAVDPVWTAANFGQQLTGGNREPLVSRAGIQEADRRLEEASRALSTGLRQTPTTASGAVGSAVANTLDGLGDAMIGTGTALTSFGSPDGLAAAQQRFRESGASFERAGNALGVVNGAPQSSVTSPLVSTAGSGGSAGSECAGDDECAVVGSGAGGPGAVSGSPVPGQGASVAAGGAVTVVAPVVGGLSTESQREQYQRWLQSNSAVGSGSVGTSTTPAASVPPPASVTLVPSVTAAALNPELSRDEPAVAAPWVEVAPVGSGVGSGVVGSGVWSAPSVSSVSSASAAPSAVRSGPIALRPDVRYPVCSTSVTSGCVEQGSLRDDNGDGVADNAGVLRPGARIVGEGIVGPRIVGEGIVGEGIVGPRIVGEGIVGEGIVGPGPVRQAANFVEQNVVRPVAGAITEANRRVREMNRTTVIESRPLDGFMGVNGVTRHEVSFADGGRGIYNPQGRLLTVQSGNPPSQINSTALYLRGIGGGGGGQVIPGAPGAPGLPRMAPRFAPI</sequence>
<reference evidence="2" key="1">
    <citation type="submission" date="2020-02" db="EMBL/GenBank/DDBJ databases">
        <authorList>
            <person name="Meier V. D."/>
        </authorList>
    </citation>
    <scope>NUCLEOTIDE SEQUENCE</scope>
    <source>
        <strain evidence="2">AVDCRST_MAG66</strain>
    </source>
</reference>
<proteinExistence type="predicted"/>
<feature type="region of interest" description="Disordered" evidence="1">
    <location>
        <begin position="951"/>
        <end position="970"/>
    </location>
</feature>
<organism evidence="2">
    <name type="scientific">uncultured Pseudonocardia sp</name>
    <dbReference type="NCBI Taxonomy" id="211455"/>
    <lineage>
        <taxon>Bacteria</taxon>
        <taxon>Bacillati</taxon>
        <taxon>Actinomycetota</taxon>
        <taxon>Actinomycetes</taxon>
        <taxon>Pseudonocardiales</taxon>
        <taxon>Pseudonocardiaceae</taxon>
        <taxon>Pseudonocardia</taxon>
        <taxon>environmental samples</taxon>
    </lineage>
</organism>
<name>A0A6J4PS25_9PSEU</name>
<dbReference type="EMBL" id="CADCUS010000405">
    <property type="protein sequence ID" value="CAA9422792.1"/>
    <property type="molecule type" value="Genomic_DNA"/>
</dbReference>
<accession>A0A6J4PS25</accession>
<feature type="region of interest" description="Disordered" evidence="1">
    <location>
        <begin position="1"/>
        <end position="22"/>
    </location>
</feature>
<gene>
    <name evidence="2" type="ORF">AVDCRST_MAG66-2817</name>
</gene>
<feature type="compositionally biased region" description="Low complexity" evidence="1">
    <location>
        <begin position="350"/>
        <end position="365"/>
    </location>
</feature>
<feature type="compositionally biased region" description="Low complexity" evidence="1">
    <location>
        <begin position="951"/>
        <end position="965"/>
    </location>
</feature>
<protein>
    <submittedName>
        <fullName evidence="2">Uncharacterized protein</fullName>
    </submittedName>
</protein>
<feature type="compositionally biased region" description="Low complexity" evidence="1">
    <location>
        <begin position="330"/>
        <end position="344"/>
    </location>
</feature>
<dbReference type="AlphaFoldDB" id="A0A6J4PS25"/>
<feature type="region of interest" description="Disordered" evidence="1">
    <location>
        <begin position="240"/>
        <end position="429"/>
    </location>
</feature>
<evidence type="ECO:0000313" key="2">
    <source>
        <dbReference type="EMBL" id="CAA9422792.1"/>
    </source>
</evidence>
<evidence type="ECO:0000256" key="1">
    <source>
        <dbReference type="SAM" id="MobiDB-lite"/>
    </source>
</evidence>